<proteinExistence type="predicted"/>
<dbReference type="AlphaFoldDB" id="A0A011MLA2"/>
<accession>A0A011MLA2</accession>
<sequence length="405" mass="46981">MIFTHLYVDNLYNFSNASVDFTLKRKIANSIIPYEYLEERTKFRFKRVCVVSGANASGKTSLGKILRYIQYFILFPNTNILNKVNDKEKEAIIRTEFVIPDTNTIHYLEIKQIKDSEKDYPKIVYASIPISLNDTANSARKKIINFVENKGNIKISGSIFHESENEPYLFTDIRKLISDKLCFYYMFSDNSDSNKNNLIDIHKDGHLNSSILEIVLKTFDPSINSVNDLMNGQELEGYSIKFKNKDSVLINKSGDIINKERLSKGTFDAIQVAEFFAFIKEMANFNQNYGENVCATYFLDEKIAYSHSELEQAMVNLIIHTMGRYSQFIYTTHNYDILDMNLPVHSFLFLRKEGDCASFIQPEEIFKKNDRSMLNYIHNNIFNTIPNTNLLDSLLFNDEGYNEEK</sequence>
<evidence type="ECO:0000313" key="2">
    <source>
        <dbReference type="Proteomes" id="UP000054123"/>
    </source>
</evidence>
<name>A0A011MLA2_9PAST</name>
<dbReference type="OrthoDB" id="8610837at2"/>
<gene>
    <name evidence="1" type="ORF">AK33_01665</name>
</gene>
<protein>
    <submittedName>
        <fullName evidence="1">Uncharacterized protein</fullName>
    </submittedName>
</protein>
<comment type="caution">
    <text evidence="1">The sequence shown here is derived from an EMBL/GenBank/DDBJ whole genome shotgun (WGS) entry which is preliminary data.</text>
</comment>
<dbReference type="Gene3D" id="3.40.50.300">
    <property type="entry name" value="P-loop containing nucleotide triphosphate hydrolases"/>
    <property type="match status" value="1"/>
</dbReference>
<dbReference type="InterPro" id="IPR027417">
    <property type="entry name" value="P-loop_NTPase"/>
</dbReference>
<keyword evidence="2" id="KW-1185">Reference proteome</keyword>
<dbReference type="EMBL" id="JANJ01000001">
    <property type="protein sequence ID" value="EXI63291.1"/>
    <property type="molecule type" value="Genomic_DNA"/>
</dbReference>
<dbReference type="RefSeq" id="WP_042801392.1">
    <property type="nucleotide sequence ID" value="NZ_JANJ01000001.1"/>
</dbReference>
<evidence type="ECO:0000313" key="1">
    <source>
        <dbReference type="EMBL" id="EXI63291.1"/>
    </source>
</evidence>
<dbReference type="PATRIC" id="fig|1450449.3.peg.290"/>
<organism evidence="1 2">
    <name type="scientific">Mannheimia granulomatis</name>
    <dbReference type="NCBI Taxonomy" id="85402"/>
    <lineage>
        <taxon>Bacteria</taxon>
        <taxon>Pseudomonadati</taxon>
        <taxon>Pseudomonadota</taxon>
        <taxon>Gammaproteobacteria</taxon>
        <taxon>Pasteurellales</taxon>
        <taxon>Pasteurellaceae</taxon>
        <taxon>Mannheimia</taxon>
    </lineage>
</organism>
<dbReference type="Proteomes" id="UP000054123">
    <property type="component" value="Unassembled WGS sequence"/>
</dbReference>
<reference evidence="1 2" key="1">
    <citation type="journal article" date="2014" name="Genome Announc.">
        <title>Genome Sequence of a Presumptive Mannheimia haemolytica Strain with an A1/A6-Cross-Reactive Serotype from a White-Tailed Deer (Odocoileus virginianus).</title>
        <authorList>
            <person name="Lawrence P.K."/>
            <person name="Bey R.F."/>
            <person name="Wiener B."/>
            <person name="Kittichotirat W."/>
            <person name="Bumgarner R.E."/>
        </authorList>
    </citation>
    <scope>NUCLEOTIDE SEQUENCE [LARGE SCALE GENOMIC DNA]</scope>
    <source>
        <strain evidence="1 2">PKL10</strain>
    </source>
</reference>
<dbReference type="SUPFAM" id="SSF52540">
    <property type="entry name" value="P-loop containing nucleoside triphosphate hydrolases"/>
    <property type="match status" value="1"/>
</dbReference>